<dbReference type="AlphaFoldDB" id="A0A370CIW3"/>
<name>A0A370CIW3_9COXI</name>
<gene>
    <name evidence="1" type="ORF">CFE62_002370</name>
</gene>
<reference evidence="1 2" key="2">
    <citation type="journal article" date="2018" name="J. Invertebr. Pathol.">
        <title>'Candidatus Aquirickettsiella gammari' (Gammaproteobacteria: Legionellales: Coxiellaceae): A bacterial pathogen of the freshwater crustacean Gammarus fossarum (Malacostraca: Amphipoda).</title>
        <authorList>
            <person name="Bojko J."/>
            <person name="Dunn A.M."/>
            <person name="Stebbing P.D."/>
            <person name="van Aerle R."/>
            <person name="Bacela-Spychalska K."/>
            <person name="Bean T.P."/>
            <person name="Urrutia A."/>
            <person name="Stentiford G.D."/>
        </authorList>
    </citation>
    <scope>NUCLEOTIDE SEQUENCE [LARGE SCALE GENOMIC DNA]</scope>
    <source>
        <strain evidence="1">RA15029</strain>
    </source>
</reference>
<dbReference type="Proteomes" id="UP000226429">
    <property type="component" value="Unassembled WGS sequence"/>
</dbReference>
<dbReference type="EMBL" id="NMOS02000004">
    <property type="protein sequence ID" value="RDH40792.1"/>
    <property type="molecule type" value="Genomic_DNA"/>
</dbReference>
<keyword evidence="2" id="KW-1185">Reference proteome</keyword>
<accession>A0A370CIW3</accession>
<evidence type="ECO:0000313" key="2">
    <source>
        <dbReference type="Proteomes" id="UP000226429"/>
    </source>
</evidence>
<evidence type="ECO:0000313" key="1">
    <source>
        <dbReference type="EMBL" id="RDH40792.1"/>
    </source>
</evidence>
<organism evidence="1 2">
    <name type="scientific">Candidatus Aquirickettsiella gammari</name>
    <dbReference type="NCBI Taxonomy" id="2016198"/>
    <lineage>
        <taxon>Bacteria</taxon>
        <taxon>Pseudomonadati</taxon>
        <taxon>Pseudomonadota</taxon>
        <taxon>Gammaproteobacteria</taxon>
        <taxon>Legionellales</taxon>
        <taxon>Coxiellaceae</taxon>
        <taxon>Candidatus Aquirickettsiella</taxon>
    </lineage>
</organism>
<reference evidence="1 2" key="1">
    <citation type="journal article" date="2017" name="Int. J. Syst. Evol. Microbiol.">
        <title>Aquarickettsiella crustaci n. gen. n. sp. (Gammaproteobacteria: Legionellales: Coxiellaceae); a bacterial pathogen of the freshwater crustacean: Gammarus fossarum (Malacostraca: Amphipoda).</title>
        <authorList>
            <person name="Bojko J."/>
            <person name="Dunn A.M."/>
            <person name="Stebbing P.D."/>
            <person name="Van Aerle R."/>
            <person name="Bacela-Spychalska K."/>
            <person name="Bean T.P."/>
            <person name="Stentiford G.D."/>
        </authorList>
    </citation>
    <scope>NUCLEOTIDE SEQUENCE [LARGE SCALE GENOMIC DNA]</scope>
    <source>
        <strain evidence="1">RA15029</strain>
    </source>
</reference>
<protein>
    <submittedName>
        <fullName evidence="1">Uncharacterized protein</fullName>
    </submittedName>
</protein>
<sequence>MIFSSGKRIDSDFSDVVLITLGGLQYLSNHVSNACEKIPQNTTLNVAANCLDTMRDGIEAAVRESKQILHCG</sequence>
<comment type="caution">
    <text evidence="1">The sequence shown here is derived from an EMBL/GenBank/DDBJ whole genome shotgun (WGS) entry which is preliminary data.</text>
</comment>
<proteinExistence type="predicted"/>